<dbReference type="Proteomes" id="UP001211907">
    <property type="component" value="Unassembled WGS sequence"/>
</dbReference>
<evidence type="ECO:0000313" key="3">
    <source>
        <dbReference type="Proteomes" id="UP001211907"/>
    </source>
</evidence>
<dbReference type="Gene3D" id="3.30.200.20">
    <property type="entry name" value="Phosphorylase Kinase, domain 1"/>
    <property type="match status" value="1"/>
</dbReference>
<keyword evidence="1" id="KW-0472">Membrane</keyword>
<evidence type="ECO:0000256" key="1">
    <source>
        <dbReference type="SAM" id="Phobius"/>
    </source>
</evidence>
<gene>
    <name evidence="2" type="ORF">HK100_001838</name>
</gene>
<name>A0AAD5SW79_9FUNG</name>
<dbReference type="EMBL" id="JADGJH010001408">
    <property type="protein sequence ID" value="KAJ3113944.1"/>
    <property type="molecule type" value="Genomic_DNA"/>
</dbReference>
<comment type="caution">
    <text evidence="2">The sequence shown here is derived from an EMBL/GenBank/DDBJ whole genome shotgun (WGS) entry which is preliminary data.</text>
</comment>
<sequence length="459" mass="50030">MSSIFSSVASTVATTAATKASTNTVPSTSATVTVPGILSSISSLTTSISVKAVSSISGTSSISSLTTVTTVLTNSESTEIDSTTSATSTYTSLFLESSSDNGSGAGMYVLIVIAVIVGFLAAWCGILWWRRSVRKRKEFEEKRIQVLPWMQPAKRASIPVGSNSSGQIGESNSSTRIMSVRKNSRAELTGSLYDHREPLPPRIITVQGEVDEILQARMRQNQIDMEITPLLTPTECVQLVQRRYSSHLALVLPTFNTNRKDASGVSPAEAIANDMPAQAMLQALLDELSPTSHTSETRNSKSLRQSSFKLARKLSGDLRDIMSLDDLPPLPQIPRELLTTHIMSEPQEAGKEEFQKNQKQLDLVQKKQSDKLTNLPSLPSKTQTMASQSLRYQNDAFGKISTDNSLPHKSNPSKEEAVLGDYLLQKTIGEGCFSKVKMGIHFPTNQKVTKDNDNRSNDN</sequence>
<dbReference type="AlphaFoldDB" id="A0AAD5SW79"/>
<keyword evidence="1" id="KW-0812">Transmembrane</keyword>
<accession>A0AAD5SW79</accession>
<organism evidence="2 3">
    <name type="scientific">Physocladia obscura</name>
    <dbReference type="NCBI Taxonomy" id="109957"/>
    <lineage>
        <taxon>Eukaryota</taxon>
        <taxon>Fungi</taxon>
        <taxon>Fungi incertae sedis</taxon>
        <taxon>Chytridiomycota</taxon>
        <taxon>Chytridiomycota incertae sedis</taxon>
        <taxon>Chytridiomycetes</taxon>
        <taxon>Chytridiales</taxon>
        <taxon>Chytriomycetaceae</taxon>
        <taxon>Physocladia</taxon>
    </lineage>
</organism>
<reference evidence="2" key="1">
    <citation type="submission" date="2020-05" db="EMBL/GenBank/DDBJ databases">
        <title>Phylogenomic resolution of chytrid fungi.</title>
        <authorList>
            <person name="Stajich J.E."/>
            <person name="Amses K."/>
            <person name="Simmons R."/>
            <person name="Seto K."/>
            <person name="Myers J."/>
            <person name="Bonds A."/>
            <person name="Quandt C.A."/>
            <person name="Barry K."/>
            <person name="Liu P."/>
            <person name="Grigoriev I."/>
            <person name="Longcore J.E."/>
            <person name="James T.Y."/>
        </authorList>
    </citation>
    <scope>NUCLEOTIDE SEQUENCE</scope>
    <source>
        <strain evidence="2">JEL0513</strain>
    </source>
</reference>
<feature type="transmembrane region" description="Helical" evidence="1">
    <location>
        <begin position="105"/>
        <end position="129"/>
    </location>
</feature>
<keyword evidence="3" id="KW-1185">Reference proteome</keyword>
<evidence type="ECO:0000313" key="2">
    <source>
        <dbReference type="EMBL" id="KAJ3113944.1"/>
    </source>
</evidence>
<protein>
    <submittedName>
        <fullName evidence="2">Uncharacterized protein</fullName>
    </submittedName>
</protein>
<keyword evidence="1" id="KW-1133">Transmembrane helix</keyword>
<proteinExistence type="predicted"/>